<evidence type="ECO:0000256" key="5">
    <source>
        <dbReference type="ARBA" id="ARBA00023136"/>
    </source>
</evidence>
<evidence type="ECO:0000256" key="3">
    <source>
        <dbReference type="ARBA" id="ARBA00022692"/>
    </source>
</evidence>
<protein>
    <submittedName>
        <fullName evidence="8">Probable aquaporin NIP5-1</fullName>
    </submittedName>
</protein>
<proteinExistence type="predicted"/>
<dbReference type="Pfam" id="PF02992">
    <property type="entry name" value="Transposase_21"/>
    <property type="match status" value="1"/>
</dbReference>
<keyword evidence="3 7" id="KW-0812">Transmembrane</keyword>
<sequence length="638" mass="70257">MEHGDGPTPPVSAPATPGTPGGPLFTSLRIDSLSYDRDRKSMPHCKCLPFAAPSLGAPHTCFTDFPAPDVSLSRKLGAEFVGTFILIFAATAGPIVNQKYSNSETLIGNAACAGLAVMIIILSTGHISGAHLNPSLTIAFAALRHFPWAQVPAYILAQVSASICASFALKGVFDPFMSGGVTVPTVSTGQAFALEFLITFNLLFVVTAVATDTRAVGELAGIAVGATVMLNILIAGPSSGASMNPVRTLGPAVAAGNYTVIWIYFLAPTLGALAGAGVYTLVKLQGEGEQPREVRSFRRSVPKINISSTYKQMITLFPLMHYPPRHVPWMCQHLLCFLNDIVLQQEDACQGLSRNHPYDVQVAFLESISEFPSCEIVLIYVNEQTRHNIKDMATTDEIIKVPENHLEVLKVMENNLESLKLQEKRPGQPRSTTDHTREVRTAGTAEKHSRPHMRLDMRLDMRDSREAQPTTPEKPGQPRSITDHVQYVLSYVVVLCVCNELTQAKRNEFEELYANANEELYSGCDFMTPLDFMEKFSHLKVKSKWTDSSFSDLLEFLQEVFPTRKSTENGKMQHPVDGKAWKNFDTRYPDFAVEKNVRLGLAADGFNPFGNLSQSYNMYPVILTTYNLPPWLIPGPNR</sequence>
<dbReference type="InterPro" id="IPR004242">
    <property type="entry name" value="Transposase_21"/>
</dbReference>
<comment type="caution">
    <text evidence="8">The sequence shown here is derived from an EMBL/GenBank/DDBJ whole genome shotgun (WGS) entry which is preliminary data.</text>
</comment>
<evidence type="ECO:0000313" key="9">
    <source>
        <dbReference type="Proteomes" id="UP001151760"/>
    </source>
</evidence>
<reference evidence="8" key="1">
    <citation type="journal article" date="2022" name="Int. J. Mol. Sci.">
        <title>Draft Genome of Tanacetum Coccineum: Genomic Comparison of Closely Related Tanacetum-Family Plants.</title>
        <authorList>
            <person name="Yamashiro T."/>
            <person name="Shiraishi A."/>
            <person name="Nakayama K."/>
            <person name="Satake H."/>
        </authorList>
    </citation>
    <scope>NUCLEOTIDE SEQUENCE</scope>
</reference>
<evidence type="ECO:0000256" key="2">
    <source>
        <dbReference type="ARBA" id="ARBA00022448"/>
    </source>
</evidence>
<name>A0ABQ5ISR6_9ASTR</name>
<dbReference type="PROSITE" id="PS00221">
    <property type="entry name" value="MIP"/>
    <property type="match status" value="1"/>
</dbReference>
<dbReference type="Pfam" id="PF00230">
    <property type="entry name" value="MIP"/>
    <property type="match status" value="1"/>
</dbReference>
<evidence type="ECO:0000313" key="8">
    <source>
        <dbReference type="EMBL" id="GJU03214.1"/>
    </source>
</evidence>
<feature type="region of interest" description="Disordered" evidence="6">
    <location>
        <begin position="1"/>
        <end position="23"/>
    </location>
</feature>
<feature type="region of interest" description="Disordered" evidence="6">
    <location>
        <begin position="419"/>
        <end position="481"/>
    </location>
</feature>
<keyword evidence="2" id="KW-0813">Transport</keyword>
<gene>
    <name evidence="8" type="ORF">Tco_1113552</name>
</gene>
<comment type="subcellular location">
    <subcellularLocation>
        <location evidence="1">Membrane</location>
        <topology evidence="1">Multi-pass membrane protein</topology>
    </subcellularLocation>
</comment>
<feature type="transmembrane region" description="Helical" evidence="7">
    <location>
        <begin position="76"/>
        <end position="95"/>
    </location>
</feature>
<feature type="transmembrane region" description="Helical" evidence="7">
    <location>
        <begin position="222"/>
        <end position="241"/>
    </location>
</feature>
<feature type="transmembrane region" description="Helical" evidence="7">
    <location>
        <begin position="189"/>
        <end position="210"/>
    </location>
</feature>
<dbReference type="SUPFAM" id="SSF81338">
    <property type="entry name" value="Aquaporin-like"/>
    <property type="match status" value="1"/>
</dbReference>
<dbReference type="Gene3D" id="1.20.1080.10">
    <property type="entry name" value="Glycerol uptake facilitator protein"/>
    <property type="match status" value="1"/>
</dbReference>
<dbReference type="InterPro" id="IPR000425">
    <property type="entry name" value="MIP"/>
</dbReference>
<feature type="compositionally biased region" description="Basic and acidic residues" evidence="6">
    <location>
        <begin position="420"/>
        <end position="466"/>
    </location>
</feature>
<dbReference type="PANTHER" id="PTHR45724:SF11">
    <property type="entry name" value="AQUAPORIN NIP5-1-RELATED"/>
    <property type="match status" value="1"/>
</dbReference>
<dbReference type="InterPro" id="IPR022357">
    <property type="entry name" value="MIP_CS"/>
</dbReference>
<reference evidence="8" key="2">
    <citation type="submission" date="2022-01" db="EMBL/GenBank/DDBJ databases">
        <authorList>
            <person name="Yamashiro T."/>
            <person name="Shiraishi A."/>
            <person name="Satake H."/>
            <person name="Nakayama K."/>
        </authorList>
    </citation>
    <scope>NUCLEOTIDE SEQUENCE</scope>
</reference>
<organism evidence="8 9">
    <name type="scientific">Tanacetum coccineum</name>
    <dbReference type="NCBI Taxonomy" id="301880"/>
    <lineage>
        <taxon>Eukaryota</taxon>
        <taxon>Viridiplantae</taxon>
        <taxon>Streptophyta</taxon>
        <taxon>Embryophyta</taxon>
        <taxon>Tracheophyta</taxon>
        <taxon>Spermatophyta</taxon>
        <taxon>Magnoliopsida</taxon>
        <taxon>eudicotyledons</taxon>
        <taxon>Gunneridae</taxon>
        <taxon>Pentapetalae</taxon>
        <taxon>asterids</taxon>
        <taxon>campanulids</taxon>
        <taxon>Asterales</taxon>
        <taxon>Asteraceae</taxon>
        <taxon>Asteroideae</taxon>
        <taxon>Anthemideae</taxon>
        <taxon>Anthemidinae</taxon>
        <taxon>Tanacetum</taxon>
    </lineage>
</organism>
<feature type="transmembrane region" description="Helical" evidence="7">
    <location>
        <begin position="107"/>
        <end position="130"/>
    </location>
</feature>
<accession>A0ABQ5ISR6</accession>
<dbReference type="EMBL" id="BQNB010021131">
    <property type="protein sequence ID" value="GJU03214.1"/>
    <property type="molecule type" value="Genomic_DNA"/>
</dbReference>
<dbReference type="InterPro" id="IPR023271">
    <property type="entry name" value="Aquaporin-like"/>
</dbReference>
<keyword evidence="5 7" id="KW-0472">Membrane</keyword>
<evidence type="ECO:0000256" key="6">
    <source>
        <dbReference type="SAM" id="MobiDB-lite"/>
    </source>
</evidence>
<evidence type="ECO:0000256" key="7">
    <source>
        <dbReference type="SAM" id="Phobius"/>
    </source>
</evidence>
<feature type="transmembrane region" description="Helical" evidence="7">
    <location>
        <begin position="261"/>
        <end position="282"/>
    </location>
</feature>
<dbReference type="Proteomes" id="UP001151760">
    <property type="component" value="Unassembled WGS sequence"/>
</dbReference>
<dbReference type="PRINTS" id="PR00783">
    <property type="entry name" value="MINTRINSICP"/>
</dbReference>
<keyword evidence="4 7" id="KW-1133">Transmembrane helix</keyword>
<evidence type="ECO:0000256" key="1">
    <source>
        <dbReference type="ARBA" id="ARBA00004141"/>
    </source>
</evidence>
<dbReference type="InterPro" id="IPR034294">
    <property type="entry name" value="Aquaporin_transptr"/>
</dbReference>
<evidence type="ECO:0000256" key="4">
    <source>
        <dbReference type="ARBA" id="ARBA00022989"/>
    </source>
</evidence>
<keyword evidence="9" id="KW-1185">Reference proteome</keyword>
<dbReference type="PANTHER" id="PTHR45724">
    <property type="entry name" value="AQUAPORIN NIP2-1"/>
    <property type="match status" value="1"/>
</dbReference>
<dbReference type="CDD" id="cd00333">
    <property type="entry name" value="MIP"/>
    <property type="match status" value="1"/>
</dbReference>